<name>A0ABT8CFD8_9BACT</name>
<dbReference type="InterPro" id="IPR037066">
    <property type="entry name" value="Plug_dom_sf"/>
</dbReference>
<dbReference type="Proteomes" id="UP001236663">
    <property type="component" value="Unassembled WGS sequence"/>
</dbReference>
<evidence type="ECO:0000259" key="3">
    <source>
        <dbReference type="PROSITE" id="PS52015"/>
    </source>
</evidence>
<dbReference type="PROSITE" id="PS52016">
    <property type="entry name" value="TONB_DEPENDENT_REC_3"/>
    <property type="match status" value="1"/>
</dbReference>
<dbReference type="InterPro" id="IPR052173">
    <property type="entry name" value="Beta-lactam_resp_regulator"/>
</dbReference>
<reference evidence="5" key="1">
    <citation type="journal article" date="2019" name="Int. J. Syst. Evol. Microbiol.">
        <title>The Global Catalogue of Microorganisms (GCM) 10K type strain sequencing project: providing services to taxonomists for standard genome sequencing and annotation.</title>
        <authorList>
            <consortium name="The Broad Institute Genomics Platform"/>
            <consortium name="The Broad Institute Genome Sequencing Center for Infectious Disease"/>
            <person name="Wu L."/>
            <person name="Ma J."/>
        </authorList>
    </citation>
    <scope>NUCLEOTIDE SEQUENCE [LARGE SCALE GENOMIC DNA]</scope>
    <source>
        <strain evidence="5">CECT 7706</strain>
    </source>
</reference>
<dbReference type="InterPro" id="IPR008756">
    <property type="entry name" value="Peptidase_M56"/>
</dbReference>
<feature type="transmembrane region" description="Helical" evidence="2">
    <location>
        <begin position="6"/>
        <end position="25"/>
    </location>
</feature>
<feature type="transmembrane region" description="Helical" evidence="2">
    <location>
        <begin position="284"/>
        <end position="303"/>
    </location>
</feature>
<evidence type="ECO:0000256" key="1">
    <source>
        <dbReference type="PROSITE-ProRule" id="PRU01360"/>
    </source>
</evidence>
<feature type="transmembrane region" description="Helical" evidence="2">
    <location>
        <begin position="242"/>
        <end position="264"/>
    </location>
</feature>
<feature type="transmembrane region" description="Helical" evidence="2">
    <location>
        <begin position="199"/>
        <end position="222"/>
    </location>
</feature>
<comment type="similarity">
    <text evidence="1">Belongs to the TonB-dependent receptor family.</text>
</comment>
<comment type="subcellular location">
    <subcellularLocation>
        <location evidence="1">Cell outer membrane</location>
        <topology evidence="1">Multi-pass membrane protein</topology>
    </subcellularLocation>
</comment>
<dbReference type="SUPFAM" id="SSF56935">
    <property type="entry name" value="Porins"/>
    <property type="match status" value="1"/>
</dbReference>
<feature type="transmembrane region" description="Helical" evidence="2">
    <location>
        <begin position="37"/>
        <end position="58"/>
    </location>
</feature>
<dbReference type="Gene3D" id="2.170.130.10">
    <property type="entry name" value="TonB-dependent receptor, plug domain"/>
    <property type="match status" value="1"/>
</dbReference>
<keyword evidence="1 2" id="KW-0472">Membrane</keyword>
<dbReference type="PANTHER" id="PTHR34978:SF3">
    <property type="entry name" value="SLR0241 PROTEIN"/>
    <property type="match status" value="1"/>
</dbReference>
<keyword evidence="1 2" id="KW-0812">Transmembrane</keyword>
<comment type="caution">
    <text evidence="4">The sequence shown here is derived from an EMBL/GenBank/DDBJ whole genome shotgun (WGS) entry which is preliminary data.</text>
</comment>
<evidence type="ECO:0000256" key="2">
    <source>
        <dbReference type="SAM" id="Phobius"/>
    </source>
</evidence>
<feature type="domain" description="TonB C-terminal" evidence="3">
    <location>
        <begin position="566"/>
        <end position="659"/>
    </location>
</feature>
<dbReference type="PANTHER" id="PTHR34978">
    <property type="entry name" value="POSSIBLE SENSOR-TRANSDUCER PROTEIN BLAR"/>
    <property type="match status" value="1"/>
</dbReference>
<feature type="transmembrane region" description="Helical" evidence="2">
    <location>
        <begin position="107"/>
        <end position="128"/>
    </location>
</feature>
<evidence type="ECO:0000313" key="5">
    <source>
        <dbReference type="Proteomes" id="UP001236663"/>
    </source>
</evidence>
<keyword evidence="1" id="KW-1134">Transmembrane beta strand</keyword>
<dbReference type="InterPro" id="IPR037682">
    <property type="entry name" value="TonB_C"/>
</dbReference>
<sequence length="844" mass="95981">MATIINYVWQSTFCLAFFYGLYWVFLKNEKTFLFNRFFLLVTPLLAILFPLVEIPVAFDKPSISLEDTAFLRAFEAGESTEIVGTFGLPEITVTGSKLPILWGITDYLLLGYLIVAMVLFCHLLWQYLQLRQLIEKGWYQTVYILKGNYFKVPTYGMAPVFSFFDKIFWEDNPQLQLQEKEQILEHELEHVRQRHTYDVLYYQVLSILFWFNPMIHLMRMALIDLHEYQADARVLQRTENKLSYAQLIARMAFKGLDLPLGSYFIRSTTLNRILMMKRPQKTNWLKLVMLLPLMAMLFGLVSMKTKEGVTLFNKINTRPVHLLKRQILAAQDSIQVGIKVKNIKNPLHYESIGVLEDQQLVAQLGELSYEFSGIRNEKDYFRVLELIESLRSNSTMVRQYGNAYTFATVENKPTPETGWDSWYDHLQQGLQPYQDELTPASGPVELEFIIDQEGALLHPVIRESFNSRVDQQLLDAVSSQDAPQWSPGSHNGKPVPVVVQAKLFISGKLETSRNEKKSNPDPVFPDLAIVSGGNGWNASTSSSLRVSNSEITSIESINDLKTGAITLGSAATKHLSQSLIYPSNDRKNATVGTSLIKITADRQGKVVNYQIIDPLSPEIQHMLLEVLKNIPALEPVHPKNEYLVLLPITFQLRGSDIPLPPSKKKMYGDEITVNGYGQQDSRKSKITELPALTKRVSLKIINKDYLTIDGFTLPLSIGLTNTIKSIIRSQEWDPDKIEVVFYASKGITMDIIQKVQEALRENGIRKLDYADPSQSEPLDATHDPLILIDGVVQKDNMTLSNTNPEDIESIQVMKGDQVNLFGEKAKNGVMRITTKNFYSQSKDK</sequence>
<dbReference type="CDD" id="cd07341">
    <property type="entry name" value="M56_BlaR1_MecR1_like"/>
    <property type="match status" value="1"/>
</dbReference>
<keyword evidence="1" id="KW-0813">Transport</keyword>
<accession>A0ABT8CFD8</accession>
<keyword evidence="5" id="KW-1185">Reference proteome</keyword>
<keyword evidence="2" id="KW-1133">Transmembrane helix</keyword>
<proteinExistence type="inferred from homology"/>
<dbReference type="SUPFAM" id="SSF74653">
    <property type="entry name" value="TolA/TonB C-terminal domain"/>
    <property type="match status" value="1"/>
</dbReference>
<dbReference type="InterPro" id="IPR039426">
    <property type="entry name" value="TonB-dep_rcpt-like"/>
</dbReference>
<organism evidence="4 5">
    <name type="scientific">Cyclobacterium jeungdonense</name>
    <dbReference type="NCBI Taxonomy" id="708087"/>
    <lineage>
        <taxon>Bacteria</taxon>
        <taxon>Pseudomonadati</taxon>
        <taxon>Bacteroidota</taxon>
        <taxon>Cytophagia</taxon>
        <taxon>Cytophagales</taxon>
        <taxon>Cyclobacteriaceae</taxon>
        <taxon>Cyclobacterium</taxon>
    </lineage>
</organism>
<keyword evidence="1" id="KW-0998">Cell outer membrane</keyword>
<dbReference type="Pfam" id="PF05569">
    <property type="entry name" value="Peptidase_M56"/>
    <property type="match status" value="1"/>
</dbReference>
<dbReference type="PROSITE" id="PS52015">
    <property type="entry name" value="TONB_CTD"/>
    <property type="match status" value="1"/>
</dbReference>
<dbReference type="EMBL" id="JAUFQS010000047">
    <property type="protein sequence ID" value="MDN3690391.1"/>
    <property type="molecule type" value="Genomic_DNA"/>
</dbReference>
<evidence type="ECO:0000313" key="4">
    <source>
        <dbReference type="EMBL" id="MDN3690391.1"/>
    </source>
</evidence>
<gene>
    <name evidence="4" type="ORF">QWZ15_21405</name>
</gene>
<dbReference type="Gene3D" id="3.30.1150.10">
    <property type="match status" value="2"/>
</dbReference>
<dbReference type="RefSeq" id="WP_163383117.1">
    <property type="nucleotide sequence ID" value="NZ_JAUFQS010000047.1"/>
</dbReference>
<dbReference type="InterPro" id="IPR012910">
    <property type="entry name" value="Plug_dom"/>
</dbReference>
<dbReference type="Pfam" id="PF07715">
    <property type="entry name" value="Plug"/>
    <property type="match status" value="1"/>
</dbReference>
<protein>
    <submittedName>
        <fullName evidence="4">M56 family metallopeptidase</fullName>
    </submittedName>
</protein>